<gene>
    <name evidence="17" type="ORF">TVAG_463470</name>
</gene>
<dbReference type="PANTHER" id="PTHR16047">
    <property type="entry name" value="RFWD3 PROTEIN"/>
    <property type="match status" value="1"/>
</dbReference>
<keyword evidence="14" id="KW-0479">Metal-binding</keyword>
<keyword evidence="11" id="KW-0234">DNA repair</keyword>
<evidence type="ECO:0000256" key="10">
    <source>
        <dbReference type="ARBA" id="ARBA00022786"/>
    </source>
</evidence>
<dbReference type="InParanoid" id="A2EH19"/>
<keyword evidence="7" id="KW-0808">Transferase</keyword>
<evidence type="ECO:0000256" key="9">
    <source>
        <dbReference type="ARBA" id="ARBA00022763"/>
    </source>
</evidence>
<evidence type="ECO:0000256" key="5">
    <source>
        <dbReference type="ARBA" id="ARBA00022490"/>
    </source>
</evidence>
<dbReference type="Gene3D" id="2.130.10.10">
    <property type="entry name" value="YVTN repeat-like/Quinoprotein amine dehydrogenase"/>
    <property type="match status" value="1"/>
</dbReference>
<dbReference type="SUPFAM" id="SSF57850">
    <property type="entry name" value="RING/U-box"/>
    <property type="match status" value="1"/>
</dbReference>
<dbReference type="GO" id="GO:0061630">
    <property type="term" value="F:ubiquitin protein ligase activity"/>
    <property type="evidence" value="ECO:0007669"/>
    <property type="project" value="UniProtKB-EC"/>
</dbReference>
<evidence type="ECO:0000256" key="6">
    <source>
        <dbReference type="ARBA" id="ARBA00022574"/>
    </source>
</evidence>
<reference evidence="17" key="2">
    <citation type="journal article" date="2007" name="Science">
        <title>Draft genome sequence of the sexually transmitted pathogen Trichomonas vaginalis.</title>
        <authorList>
            <person name="Carlton J.M."/>
            <person name="Hirt R.P."/>
            <person name="Silva J.C."/>
            <person name="Delcher A.L."/>
            <person name="Schatz M."/>
            <person name="Zhao Q."/>
            <person name="Wortman J.R."/>
            <person name="Bidwell S.L."/>
            <person name="Alsmark U.C.M."/>
            <person name="Besteiro S."/>
            <person name="Sicheritz-Ponten T."/>
            <person name="Noel C.J."/>
            <person name="Dacks J.B."/>
            <person name="Foster P.G."/>
            <person name="Simillion C."/>
            <person name="Van de Peer Y."/>
            <person name="Miranda-Saavedra D."/>
            <person name="Barton G.J."/>
            <person name="Westrop G.D."/>
            <person name="Mueller S."/>
            <person name="Dessi D."/>
            <person name="Fiori P.L."/>
            <person name="Ren Q."/>
            <person name="Paulsen I."/>
            <person name="Zhang H."/>
            <person name="Bastida-Corcuera F.D."/>
            <person name="Simoes-Barbosa A."/>
            <person name="Brown M.T."/>
            <person name="Hayes R.D."/>
            <person name="Mukherjee M."/>
            <person name="Okumura C.Y."/>
            <person name="Schneider R."/>
            <person name="Smith A.J."/>
            <person name="Vanacova S."/>
            <person name="Villalvazo M."/>
            <person name="Haas B.J."/>
            <person name="Pertea M."/>
            <person name="Feldblyum T.V."/>
            <person name="Utterback T.R."/>
            <person name="Shu C.L."/>
            <person name="Osoegawa K."/>
            <person name="de Jong P.J."/>
            <person name="Hrdy I."/>
            <person name="Horvathova L."/>
            <person name="Zubacova Z."/>
            <person name="Dolezal P."/>
            <person name="Malik S.B."/>
            <person name="Logsdon J.M. Jr."/>
            <person name="Henze K."/>
            <person name="Gupta A."/>
            <person name="Wang C.C."/>
            <person name="Dunne R.L."/>
            <person name="Upcroft J.A."/>
            <person name="Upcroft P."/>
            <person name="White O."/>
            <person name="Salzberg S.L."/>
            <person name="Tang P."/>
            <person name="Chiu C.-H."/>
            <person name="Lee Y.-S."/>
            <person name="Embley T.M."/>
            <person name="Coombs G.H."/>
            <person name="Mottram J.C."/>
            <person name="Tachezy J."/>
            <person name="Fraser-Liggett C.M."/>
            <person name="Johnson P.J."/>
        </authorList>
    </citation>
    <scope>NUCLEOTIDE SEQUENCE [LARGE SCALE GENOMIC DNA]</scope>
    <source>
        <strain evidence="17">G3</strain>
    </source>
</reference>
<comment type="pathway">
    <text evidence="3">Protein modification; protein ubiquitination.</text>
</comment>
<keyword evidence="8" id="KW-0677">Repeat</keyword>
<comment type="catalytic activity">
    <reaction evidence="1">
        <text>S-ubiquitinyl-[E2 ubiquitin-conjugating enzyme]-L-cysteine + [acceptor protein]-L-lysine = [E2 ubiquitin-conjugating enzyme]-L-cysteine + N(6)-ubiquitinyl-[acceptor protein]-L-lysine.</text>
        <dbReference type="EC" id="2.3.2.27"/>
    </reaction>
</comment>
<dbReference type="SMR" id="A2EH19"/>
<keyword evidence="9" id="KW-0227">DNA damage</keyword>
<evidence type="ECO:0000256" key="3">
    <source>
        <dbReference type="ARBA" id="ARBA00004906"/>
    </source>
</evidence>
<evidence type="ECO:0000256" key="12">
    <source>
        <dbReference type="ARBA" id="ARBA00023242"/>
    </source>
</evidence>
<proteinExistence type="predicted"/>
<keyword evidence="6" id="KW-0853">WD repeat</keyword>
<dbReference type="VEuPathDB" id="TrichDB:TVAG_463470"/>
<dbReference type="STRING" id="5722.A2EH19"/>
<dbReference type="VEuPathDB" id="TrichDB:TVAGG3_0077820"/>
<dbReference type="RefSeq" id="XP_001320290.1">
    <property type="nucleotide sequence ID" value="XM_001320255.1"/>
</dbReference>
<dbReference type="PROSITE" id="PS50089">
    <property type="entry name" value="ZF_RING_2"/>
    <property type="match status" value="1"/>
</dbReference>
<dbReference type="GO" id="GO:0036297">
    <property type="term" value="P:interstrand cross-link repair"/>
    <property type="evidence" value="ECO:0007669"/>
    <property type="project" value="InterPro"/>
</dbReference>
<keyword evidence="5" id="KW-0963">Cytoplasm</keyword>
<evidence type="ECO:0000256" key="14">
    <source>
        <dbReference type="PROSITE-ProRule" id="PRU00175"/>
    </source>
</evidence>
<dbReference type="SUPFAM" id="SSF50978">
    <property type="entry name" value="WD40 repeat-like"/>
    <property type="match status" value="1"/>
</dbReference>
<feature type="coiled-coil region" evidence="15">
    <location>
        <begin position="78"/>
        <end position="105"/>
    </location>
</feature>
<organism evidence="17 18">
    <name type="scientific">Trichomonas vaginalis (strain ATCC PRA-98 / G3)</name>
    <dbReference type="NCBI Taxonomy" id="412133"/>
    <lineage>
        <taxon>Eukaryota</taxon>
        <taxon>Metamonada</taxon>
        <taxon>Parabasalia</taxon>
        <taxon>Trichomonadida</taxon>
        <taxon>Trichomonadidae</taxon>
        <taxon>Trichomonas</taxon>
    </lineage>
</organism>
<evidence type="ECO:0000256" key="2">
    <source>
        <dbReference type="ARBA" id="ARBA00004496"/>
    </source>
</evidence>
<feature type="domain" description="RING-type" evidence="16">
    <location>
        <begin position="8"/>
        <end position="54"/>
    </location>
</feature>
<dbReference type="GO" id="GO:0008270">
    <property type="term" value="F:zinc ion binding"/>
    <property type="evidence" value="ECO:0007669"/>
    <property type="project" value="UniProtKB-KW"/>
</dbReference>
<dbReference type="AlphaFoldDB" id="A2EH19"/>
<evidence type="ECO:0000259" key="16">
    <source>
        <dbReference type="PROSITE" id="PS50089"/>
    </source>
</evidence>
<dbReference type="InterPro" id="IPR013083">
    <property type="entry name" value="Znf_RING/FYVE/PHD"/>
</dbReference>
<evidence type="ECO:0000256" key="11">
    <source>
        <dbReference type="ARBA" id="ARBA00023204"/>
    </source>
</evidence>
<dbReference type="InterPro" id="IPR036322">
    <property type="entry name" value="WD40_repeat_dom_sf"/>
</dbReference>
<evidence type="ECO:0000256" key="1">
    <source>
        <dbReference type="ARBA" id="ARBA00000900"/>
    </source>
</evidence>
<dbReference type="EC" id="2.3.2.27" evidence="4"/>
<keyword evidence="10" id="KW-0833">Ubl conjugation pathway</keyword>
<evidence type="ECO:0000256" key="15">
    <source>
        <dbReference type="SAM" id="Coils"/>
    </source>
</evidence>
<evidence type="ECO:0000256" key="8">
    <source>
        <dbReference type="ARBA" id="ARBA00022737"/>
    </source>
</evidence>
<keyword evidence="12" id="KW-0539">Nucleus</keyword>
<dbReference type="InterPro" id="IPR037381">
    <property type="entry name" value="RFWD3"/>
</dbReference>
<dbReference type="PANTHER" id="PTHR16047:SF7">
    <property type="entry name" value="E3 UBIQUITIN-PROTEIN LIGASE RFWD3"/>
    <property type="match status" value="1"/>
</dbReference>
<evidence type="ECO:0000256" key="13">
    <source>
        <dbReference type="ARBA" id="ARBA00034306"/>
    </source>
</evidence>
<evidence type="ECO:0000256" key="7">
    <source>
        <dbReference type="ARBA" id="ARBA00022679"/>
    </source>
</evidence>
<keyword evidence="14" id="KW-0863">Zinc-finger</keyword>
<dbReference type="GO" id="GO:0016567">
    <property type="term" value="P:protein ubiquitination"/>
    <property type="evidence" value="ECO:0007669"/>
    <property type="project" value="InterPro"/>
</dbReference>
<name>A2EH19_TRIV3</name>
<protein>
    <recommendedName>
        <fullName evidence="4">RING-type E3 ubiquitin transferase</fullName>
        <ecNumber evidence="4">2.3.2.27</ecNumber>
    </recommendedName>
</protein>
<dbReference type="InterPro" id="IPR015943">
    <property type="entry name" value="WD40/YVTN_repeat-like_dom_sf"/>
</dbReference>
<dbReference type="Pfam" id="PF23419">
    <property type="entry name" value="WD40_RFWD3"/>
    <property type="match status" value="1"/>
</dbReference>
<dbReference type="InterPro" id="IPR001841">
    <property type="entry name" value="Znf_RING"/>
</dbReference>
<keyword evidence="18" id="KW-1185">Reference proteome</keyword>
<dbReference type="OrthoDB" id="5600418at2759"/>
<dbReference type="GO" id="GO:0005737">
    <property type="term" value="C:cytoplasm"/>
    <property type="evidence" value="ECO:0007669"/>
    <property type="project" value="UniProtKB-SubCell"/>
</dbReference>
<evidence type="ECO:0000313" key="18">
    <source>
        <dbReference type="Proteomes" id="UP000001542"/>
    </source>
</evidence>
<keyword evidence="14" id="KW-0862">Zinc</keyword>
<evidence type="ECO:0000313" key="17">
    <source>
        <dbReference type="EMBL" id="EAY08067.1"/>
    </source>
</evidence>
<sequence length="442" mass="49993">MNDFVETCPICLEPIAKEGDHQMWVLSCGHLCGYSCLMQWFENLEGAKTCPKCRKVVDETQTRKLFWNGNIPLESSEIDSLNEKHKDYDQKIKFIREIINKLKRDINIYQFESENKDIYHARHAPLIEKKSVNRPSLIFETPITNGFRVSVTPKNIVVTCQNNDGKYGIKFFENQNFTESKFIPLHTQQIRDLSSPILDADVVATVSTDCILNQTSLRTSQIISRTELQAPLWCCEWARPTCIAVGATNGRFFIVDGRGTTPVNIQVEPGPPVTSIIRVDDDFLYVVTPKKGILYDIRSSGFTRCFIDGFNSGCACTGHQQIFASLLRKGTTAEFSLNKFNQSRTKSTIGTFNIDFYKTFARPAVCCCGSTICACAPNGDNFEIFFSSVKEPSLSNRATEKWKYLFYNEQPAPILDISLGKSYDLMLATLSEKNLRVFSIPV</sequence>
<dbReference type="eggNOG" id="KOG1645">
    <property type="taxonomic scope" value="Eukaryota"/>
</dbReference>
<dbReference type="KEGG" id="tva:4765963"/>
<dbReference type="Pfam" id="PF13639">
    <property type="entry name" value="zf-RING_2"/>
    <property type="match status" value="1"/>
</dbReference>
<comment type="subcellular location">
    <subcellularLocation>
        <location evidence="2">Cytoplasm</location>
    </subcellularLocation>
    <subcellularLocation>
        <location evidence="13">Nucleus</location>
        <location evidence="13">Nuclear body</location>
    </subcellularLocation>
</comment>
<dbReference type="EMBL" id="DS113386">
    <property type="protein sequence ID" value="EAY08067.1"/>
    <property type="molecule type" value="Genomic_DNA"/>
</dbReference>
<dbReference type="Proteomes" id="UP000001542">
    <property type="component" value="Unassembled WGS sequence"/>
</dbReference>
<dbReference type="GO" id="GO:0016604">
    <property type="term" value="C:nuclear body"/>
    <property type="evidence" value="ECO:0007669"/>
    <property type="project" value="UniProtKB-SubCell"/>
</dbReference>
<keyword evidence="15" id="KW-0175">Coiled coil</keyword>
<evidence type="ECO:0000256" key="4">
    <source>
        <dbReference type="ARBA" id="ARBA00012483"/>
    </source>
</evidence>
<accession>A2EH19</accession>
<reference evidence="17" key="1">
    <citation type="submission" date="2006-10" db="EMBL/GenBank/DDBJ databases">
        <authorList>
            <person name="Amadeo P."/>
            <person name="Zhao Q."/>
            <person name="Wortman J."/>
            <person name="Fraser-Liggett C."/>
            <person name="Carlton J."/>
        </authorList>
    </citation>
    <scope>NUCLEOTIDE SEQUENCE</scope>
    <source>
        <strain evidence="17">G3</strain>
    </source>
</reference>
<dbReference type="InterPro" id="IPR056527">
    <property type="entry name" value="WD40_RFWD3"/>
</dbReference>
<dbReference type="Gene3D" id="3.30.40.10">
    <property type="entry name" value="Zinc/RING finger domain, C3HC4 (zinc finger)"/>
    <property type="match status" value="1"/>
</dbReference>